<protein>
    <submittedName>
        <fullName evidence="7">RNA polymerase sigma-70 factor (ECF subfamily)</fullName>
    </submittedName>
</protein>
<reference evidence="7 8" key="1">
    <citation type="submission" date="2023-07" db="EMBL/GenBank/DDBJ databases">
        <title>Sorghum-associated microbial communities from plants grown in Nebraska, USA.</title>
        <authorList>
            <person name="Schachtman D."/>
        </authorList>
    </citation>
    <scope>NUCLEOTIDE SEQUENCE [LARGE SCALE GENOMIC DNA]</scope>
    <source>
        <strain evidence="7 8">3262</strain>
    </source>
</reference>
<dbReference type="Gene3D" id="1.10.1740.10">
    <property type="match status" value="1"/>
</dbReference>
<dbReference type="SUPFAM" id="SSF88946">
    <property type="entry name" value="Sigma2 domain of RNA polymerase sigma factors"/>
    <property type="match status" value="1"/>
</dbReference>
<dbReference type="EMBL" id="JAVDUU010000006">
    <property type="protein sequence ID" value="MDR6945405.1"/>
    <property type="molecule type" value="Genomic_DNA"/>
</dbReference>
<dbReference type="InterPro" id="IPR013249">
    <property type="entry name" value="RNA_pol_sigma70_r4_t2"/>
</dbReference>
<dbReference type="PANTHER" id="PTHR43133:SF46">
    <property type="entry name" value="RNA POLYMERASE SIGMA-70 FACTOR ECF SUBFAMILY"/>
    <property type="match status" value="1"/>
</dbReference>
<evidence type="ECO:0000256" key="3">
    <source>
        <dbReference type="ARBA" id="ARBA00023082"/>
    </source>
</evidence>
<evidence type="ECO:0000313" key="7">
    <source>
        <dbReference type="EMBL" id="MDR6945405.1"/>
    </source>
</evidence>
<evidence type="ECO:0000313" key="8">
    <source>
        <dbReference type="Proteomes" id="UP001247620"/>
    </source>
</evidence>
<accession>A0ABU1TKN5</accession>
<evidence type="ECO:0000256" key="4">
    <source>
        <dbReference type="ARBA" id="ARBA00023163"/>
    </source>
</evidence>
<sequence>MAYQDYNLNDLLRNITVFQSEQAYRRLFNVLFPCLKGFAYSLLKSEDLANEVASDVMMTIWRKKDQLSDVQNLKVYAFVIAKNLSLNILKQRARYKFVNLDDINVELSFFERSPEQILMYEELKGKIKVATEGLPNKCKLVFKLVREEGFTYKEVGEILNISVKTVDAHLATAVRKITAELKLEFNLSK</sequence>
<feature type="domain" description="RNA polymerase sigma-70 region 2" evidence="5">
    <location>
        <begin position="33"/>
        <end position="94"/>
    </location>
</feature>
<dbReference type="RefSeq" id="WP_310103418.1">
    <property type="nucleotide sequence ID" value="NZ_JAVDUU010000006.1"/>
</dbReference>
<evidence type="ECO:0000256" key="2">
    <source>
        <dbReference type="ARBA" id="ARBA00023015"/>
    </source>
</evidence>
<dbReference type="Proteomes" id="UP001247620">
    <property type="component" value="Unassembled WGS sequence"/>
</dbReference>
<dbReference type="InterPro" id="IPR013324">
    <property type="entry name" value="RNA_pol_sigma_r3/r4-like"/>
</dbReference>
<comment type="similarity">
    <text evidence="1">Belongs to the sigma-70 factor family. ECF subfamily.</text>
</comment>
<keyword evidence="8" id="KW-1185">Reference proteome</keyword>
<dbReference type="Gene3D" id="1.10.10.10">
    <property type="entry name" value="Winged helix-like DNA-binding domain superfamily/Winged helix DNA-binding domain"/>
    <property type="match status" value="1"/>
</dbReference>
<dbReference type="PANTHER" id="PTHR43133">
    <property type="entry name" value="RNA POLYMERASE ECF-TYPE SIGMA FACTO"/>
    <property type="match status" value="1"/>
</dbReference>
<dbReference type="NCBIfam" id="TIGR02937">
    <property type="entry name" value="sigma70-ECF"/>
    <property type="match status" value="1"/>
</dbReference>
<organism evidence="7 8">
    <name type="scientific">Mucilaginibacter pocheonensis</name>
    <dbReference type="NCBI Taxonomy" id="398050"/>
    <lineage>
        <taxon>Bacteria</taxon>
        <taxon>Pseudomonadati</taxon>
        <taxon>Bacteroidota</taxon>
        <taxon>Sphingobacteriia</taxon>
        <taxon>Sphingobacteriales</taxon>
        <taxon>Sphingobacteriaceae</taxon>
        <taxon>Mucilaginibacter</taxon>
    </lineage>
</organism>
<dbReference type="InterPro" id="IPR013325">
    <property type="entry name" value="RNA_pol_sigma_r2"/>
</dbReference>
<keyword evidence="2" id="KW-0805">Transcription regulation</keyword>
<dbReference type="InterPro" id="IPR036388">
    <property type="entry name" value="WH-like_DNA-bd_sf"/>
</dbReference>
<dbReference type="Pfam" id="PF08281">
    <property type="entry name" value="Sigma70_r4_2"/>
    <property type="match status" value="1"/>
</dbReference>
<keyword evidence="3" id="KW-0731">Sigma factor</keyword>
<evidence type="ECO:0000259" key="5">
    <source>
        <dbReference type="Pfam" id="PF04542"/>
    </source>
</evidence>
<evidence type="ECO:0000256" key="1">
    <source>
        <dbReference type="ARBA" id="ARBA00010641"/>
    </source>
</evidence>
<comment type="caution">
    <text evidence="7">The sequence shown here is derived from an EMBL/GenBank/DDBJ whole genome shotgun (WGS) entry which is preliminary data.</text>
</comment>
<feature type="domain" description="RNA polymerase sigma factor 70 region 4 type 2" evidence="6">
    <location>
        <begin position="127"/>
        <end position="177"/>
    </location>
</feature>
<dbReference type="InterPro" id="IPR007627">
    <property type="entry name" value="RNA_pol_sigma70_r2"/>
</dbReference>
<evidence type="ECO:0000259" key="6">
    <source>
        <dbReference type="Pfam" id="PF08281"/>
    </source>
</evidence>
<proteinExistence type="inferred from homology"/>
<dbReference type="SUPFAM" id="SSF88659">
    <property type="entry name" value="Sigma3 and sigma4 domains of RNA polymerase sigma factors"/>
    <property type="match status" value="1"/>
</dbReference>
<dbReference type="Pfam" id="PF04542">
    <property type="entry name" value="Sigma70_r2"/>
    <property type="match status" value="1"/>
</dbReference>
<dbReference type="InterPro" id="IPR039425">
    <property type="entry name" value="RNA_pol_sigma-70-like"/>
</dbReference>
<keyword evidence="4" id="KW-0804">Transcription</keyword>
<name>A0ABU1TKN5_9SPHI</name>
<gene>
    <name evidence="7" type="ORF">J2W55_005277</name>
</gene>
<dbReference type="InterPro" id="IPR014284">
    <property type="entry name" value="RNA_pol_sigma-70_dom"/>
</dbReference>